<evidence type="ECO:0000259" key="1">
    <source>
        <dbReference type="Pfam" id="PF08818"/>
    </source>
</evidence>
<evidence type="ECO:0000313" key="3">
    <source>
        <dbReference type="Proteomes" id="UP001319104"/>
    </source>
</evidence>
<feature type="domain" description="YdhG-like" evidence="1">
    <location>
        <begin position="22"/>
        <end position="110"/>
    </location>
</feature>
<accession>A0AAP2G290</accession>
<dbReference type="InterPro" id="IPR014922">
    <property type="entry name" value="YdhG-like"/>
</dbReference>
<proteinExistence type="predicted"/>
<dbReference type="EMBL" id="JAHCMY010000012">
    <property type="protein sequence ID" value="MBS9525412.1"/>
    <property type="molecule type" value="Genomic_DNA"/>
</dbReference>
<dbReference type="RefSeq" id="WP_213946273.1">
    <property type="nucleotide sequence ID" value="NZ_JAHCMY010000012.1"/>
</dbReference>
<dbReference type="SUPFAM" id="SSF159888">
    <property type="entry name" value="YdhG-like"/>
    <property type="match status" value="1"/>
</dbReference>
<evidence type="ECO:0000313" key="2">
    <source>
        <dbReference type="EMBL" id="MBS9525412.1"/>
    </source>
</evidence>
<keyword evidence="3" id="KW-1185">Reference proteome</keyword>
<reference evidence="2 3" key="1">
    <citation type="submission" date="2021-05" db="EMBL/GenBank/DDBJ databases">
        <authorList>
            <person name="Zhang Z.D."/>
            <person name="Osman G."/>
        </authorList>
    </citation>
    <scope>NUCLEOTIDE SEQUENCE [LARGE SCALE GENOMIC DNA]</scope>
    <source>
        <strain evidence="2 3">KCTC 32217</strain>
    </source>
</reference>
<protein>
    <submittedName>
        <fullName evidence="2">DUF1801 domain-containing protein</fullName>
    </submittedName>
</protein>
<name>A0AAP2G290_9BACT</name>
<sequence>MEEQPQSVKEYIFSFPKKVQLMLELVRAVIRRAAPEAEESISYGMPTYKLNGNLVHFAAFKHHIGFYPVPKGMEEFEDELKAYKTGKGSIQFPLDKPLPLDLISRIVKHRAEENRKMKK</sequence>
<gene>
    <name evidence="2" type="ORF">KI659_15450</name>
</gene>
<organism evidence="2 3">
    <name type="scientific">Litoribacter ruber</name>
    <dbReference type="NCBI Taxonomy" id="702568"/>
    <lineage>
        <taxon>Bacteria</taxon>
        <taxon>Pseudomonadati</taxon>
        <taxon>Bacteroidota</taxon>
        <taxon>Cytophagia</taxon>
        <taxon>Cytophagales</taxon>
        <taxon>Cyclobacteriaceae</taxon>
        <taxon>Litoribacter</taxon>
    </lineage>
</organism>
<comment type="caution">
    <text evidence="2">The sequence shown here is derived from an EMBL/GenBank/DDBJ whole genome shotgun (WGS) entry which is preliminary data.</text>
</comment>
<dbReference type="Pfam" id="PF08818">
    <property type="entry name" value="DUF1801"/>
    <property type="match status" value="1"/>
</dbReference>
<dbReference type="AlphaFoldDB" id="A0AAP2G290"/>
<dbReference type="Proteomes" id="UP001319104">
    <property type="component" value="Unassembled WGS sequence"/>
</dbReference>
<dbReference type="Gene3D" id="3.90.1150.200">
    <property type="match status" value="1"/>
</dbReference>